<dbReference type="AlphaFoldDB" id="A0A0F9RMZ8"/>
<comment type="caution">
    <text evidence="1">The sequence shown here is derived from an EMBL/GenBank/DDBJ whole genome shotgun (WGS) entry which is preliminary data.</text>
</comment>
<dbReference type="EMBL" id="LAZR01000783">
    <property type="protein sequence ID" value="KKN57920.1"/>
    <property type="molecule type" value="Genomic_DNA"/>
</dbReference>
<sequence>MTTGKCPKCDKIIASVTLESVTAGALFGKQWNAISYLCPHCQTVLSVQIDPIALKDDLFAELVDRLRG</sequence>
<gene>
    <name evidence="1" type="ORF">LCGC14_0557510</name>
</gene>
<evidence type="ECO:0000313" key="1">
    <source>
        <dbReference type="EMBL" id="KKN57920.1"/>
    </source>
</evidence>
<proteinExistence type="predicted"/>
<organism evidence="1">
    <name type="scientific">marine sediment metagenome</name>
    <dbReference type="NCBI Taxonomy" id="412755"/>
    <lineage>
        <taxon>unclassified sequences</taxon>
        <taxon>metagenomes</taxon>
        <taxon>ecological metagenomes</taxon>
    </lineage>
</organism>
<reference evidence="1" key="1">
    <citation type="journal article" date="2015" name="Nature">
        <title>Complex archaea that bridge the gap between prokaryotes and eukaryotes.</title>
        <authorList>
            <person name="Spang A."/>
            <person name="Saw J.H."/>
            <person name="Jorgensen S.L."/>
            <person name="Zaremba-Niedzwiedzka K."/>
            <person name="Martijn J."/>
            <person name="Lind A.E."/>
            <person name="van Eijk R."/>
            <person name="Schleper C."/>
            <person name="Guy L."/>
            <person name="Ettema T.J."/>
        </authorList>
    </citation>
    <scope>NUCLEOTIDE SEQUENCE</scope>
</reference>
<accession>A0A0F9RMZ8</accession>
<name>A0A0F9RMZ8_9ZZZZ</name>
<protein>
    <submittedName>
        <fullName evidence="1">Uncharacterized protein</fullName>
    </submittedName>
</protein>